<feature type="compositionally biased region" description="Low complexity" evidence="1">
    <location>
        <begin position="7"/>
        <end position="30"/>
    </location>
</feature>
<proteinExistence type="predicted"/>
<feature type="region of interest" description="Disordered" evidence="1">
    <location>
        <begin position="1"/>
        <end position="30"/>
    </location>
</feature>
<evidence type="ECO:0000256" key="1">
    <source>
        <dbReference type="SAM" id="MobiDB-lite"/>
    </source>
</evidence>
<name>A0A0A9D3Y0_ARUDO</name>
<sequence length="55" mass="5876">MHISTHLSATLKSKTSNTLSHLSSSSSGTLSFATPSLCMAQSFSQAMTQRLCRTL</sequence>
<accession>A0A0A9D3Y0</accession>
<reference evidence="2" key="2">
    <citation type="journal article" date="2015" name="Data Brief">
        <title>Shoot transcriptome of the giant reed, Arundo donax.</title>
        <authorList>
            <person name="Barrero R.A."/>
            <person name="Guerrero F.D."/>
            <person name="Moolhuijzen P."/>
            <person name="Goolsby J.A."/>
            <person name="Tidwell J."/>
            <person name="Bellgard S.E."/>
            <person name="Bellgard M.I."/>
        </authorList>
    </citation>
    <scope>NUCLEOTIDE SEQUENCE</scope>
    <source>
        <tissue evidence="2">Shoot tissue taken approximately 20 cm above the soil surface</tissue>
    </source>
</reference>
<organism evidence="2">
    <name type="scientific">Arundo donax</name>
    <name type="common">Giant reed</name>
    <name type="synonym">Donax arundinaceus</name>
    <dbReference type="NCBI Taxonomy" id="35708"/>
    <lineage>
        <taxon>Eukaryota</taxon>
        <taxon>Viridiplantae</taxon>
        <taxon>Streptophyta</taxon>
        <taxon>Embryophyta</taxon>
        <taxon>Tracheophyta</taxon>
        <taxon>Spermatophyta</taxon>
        <taxon>Magnoliopsida</taxon>
        <taxon>Liliopsida</taxon>
        <taxon>Poales</taxon>
        <taxon>Poaceae</taxon>
        <taxon>PACMAD clade</taxon>
        <taxon>Arundinoideae</taxon>
        <taxon>Arundineae</taxon>
        <taxon>Arundo</taxon>
    </lineage>
</organism>
<dbReference type="AlphaFoldDB" id="A0A0A9D3Y0"/>
<reference evidence="2" key="1">
    <citation type="submission" date="2014-09" db="EMBL/GenBank/DDBJ databases">
        <authorList>
            <person name="Magalhaes I.L.F."/>
            <person name="Oliveira U."/>
            <person name="Santos F.R."/>
            <person name="Vidigal T.H.D.A."/>
            <person name="Brescovit A.D."/>
            <person name="Santos A.J."/>
        </authorList>
    </citation>
    <scope>NUCLEOTIDE SEQUENCE</scope>
    <source>
        <tissue evidence="2">Shoot tissue taken approximately 20 cm above the soil surface</tissue>
    </source>
</reference>
<protein>
    <submittedName>
        <fullName evidence="2">Aminophospholipid ATPase</fullName>
    </submittedName>
</protein>
<evidence type="ECO:0000313" key="2">
    <source>
        <dbReference type="EMBL" id="JAD80355.1"/>
    </source>
</evidence>
<dbReference type="EMBL" id="GBRH01217540">
    <property type="protein sequence ID" value="JAD80355.1"/>
    <property type="molecule type" value="Transcribed_RNA"/>
</dbReference>